<keyword evidence="4" id="KW-1185">Reference proteome</keyword>
<evidence type="ECO:0000256" key="1">
    <source>
        <dbReference type="ARBA" id="ARBA00022801"/>
    </source>
</evidence>
<evidence type="ECO:0000313" key="4">
    <source>
        <dbReference type="Proteomes" id="UP001058553"/>
    </source>
</evidence>
<reference evidence="3" key="1">
    <citation type="submission" date="2022-07" db="EMBL/GenBank/DDBJ databases">
        <title>Genetic diversity of Erwinia pyrifoliae.</title>
        <authorList>
            <person name="Park D.S."/>
            <person name="Ham H."/>
        </authorList>
    </citation>
    <scope>NUCLEOTIDE SEQUENCE</scope>
    <source>
        <strain evidence="3">CP201486</strain>
    </source>
</reference>
<protein>
    <submittedName>
        <fullName evidence="3">Trypsin-like peptidase domain-containing protein</fullName>
    </submittedName>
</protein>
<dbReference type="Gene3D" id="2.40.10.10">
    <property type="entry name" value="Trypsin-like serine proteases"/>
    <property type="match status" value="2"/>
</dbReference>
<dbReference type="SUPFAM" id="SSF50494">
    <property type="entry name" value="Trypsin-like serine proteases"/>
    <property type="match status" value="1"/>
</dbReference>
<dbReference type="InterPro" id="IPR009003">
    <property type="entry name" value="Peptidase_S1_PA"/>
</dbReference>
<dbReference type="PANTHER" id="PTHR36234:SF5">
    <property type="entry name" value="LYSYL ENDOPEPTIDASE"/>
    <property type="match status" value="1"/>
</dbReference>
<dbReference type="RefSeq" id="WP_012666889.1">
    <property type="nucleotide sequence ID" value="NZ_CP023567.1"/>
</dbReference>
<dbReference type="InterPro" id="IPR003610">
    <property type="entry name" value="CBM5/12"/>
</dbReference>
<dbReference type="Gene3D" id="2.10.10.20">
    <property type="entry name" value="Carbohydrate-binding module superfamily 5/12"/>
    <property type="match status" value="1"/>
</dbReference>
<dbReference type="Pfam" id="PF13365">
    <property type="entry name" value="Trypsin_2"/>
    <property type="match status" value="1"/>
</dbReference>
<name>A0ABY5X6I6_ERWPY</name>
<evidence type="ECO:0000313" key="3">
    <source>
        <dbReference type="EMBL" id="UWS32995.1"/>
    </source>
</evidence>
<dbReference type="CDD" id="cd12215">
    <property type="entry name" value="ChiC_BD"/>
    <property type="match status" value="1"/>
</dbReference>
<organism evidence="3 4">
    <name type="scientific">Erwinia pyrifoliae</name>
    <dbReference type="NCBI Taxonomy" id="79967"/>
    <lineage>
        <taxon>Bacteria</taxon>
        <taxon>Pseudomonadati</taxon>
        <taxon>Pseudomonadota</taxon>
        <taxon>Gammaproteobacteria</taxon>
        <taxon>Enterobacterales</taxon>
        <taxon>Erwiniaceae</taxon>
        <taxon>Erwinia</taxon>
    </lineage>
</organism>
<dbReference type="GeneID" id="92238285"/>
<dbReference type="PANTHER" id="PTHR36234">
    <property type="entry name" value="LYSYL ENDOPEPTIDASE"/>
    <property type="match status" value="1"/>
</dbReference>
<dbReference type="Proteomes" id="UP001058553">
    <property type="component" value="Chromosome"/>
</dbReference>
<proteinExistence type="predicted"/>
<accession>A0ABY5X6I6</accession>
<gene>
    <name evidence="3" type="ORF">NYP84_15505</name>
</gene>
<feature type="domain" description="Chitin-binding type-3" evidence="2">
    <location>
        <begin position="677"/>
        <end position="723"/>
    </location>
</feature>
<dbReference type="SMART" id="SM00495">
    <property type="entry name" value="ChtBD3"/>
    <property type="match status" value="1"/>
</dbReference>
<evidence type="ECO:0000259" key="2">
    <source>
        <dbReference type="SMART" id="SM00495"/>
    </source>
</evidence>
<dbReference type="SUPFAM" id="SSF51055">
    <property type="entry name" value="Carbohydrate binding domain"/>
    <property type="match status" value="1"/>
</dbReference>
<keyword evidence="1" id="KW-0378">Hydrolase</keyword>
<dbReference type="EMBL" id="CP103445">
    <property type="protein sequence ID" value="UWS32995.1"/>
    <property type="molecule type" value="Genomic_DNA"/>
</dbReference>
<sequence length="733" mass="82497">MEAKFNKLLLSTILIANLYGVSAFAEKPRRLPENHQIDHVVITSKNLLDGNPGDRVKSFQFTQKDALLLRAELDSQNLPEKTMIVVSNRDNTEKYIYFDKKGLWQTMTITGDTINLEVHFPRESDYSSASLVLKRILYTPLAAKDRSIIGEKDERRRLVCYKDDNNAIYEHGLSSVYMLLGNKGSGSLLGKDNLFLTNHHVVKTTEEVKNGEIWLNWYHRNCSEDDKTEKKPIKIQGDKLLSHGSGGAKDYALLTADPFDFKYGNIKRLFGGLAISKKNPAIGEALHIPQYGNGTIRPAYVADTESGSPCKLLSAGAVLAYNCDTRSGSSGSPVISTVSQMLVGVHYASGSDKNLAVGAETLIKDLSAFITDKNNQSQPPLSYAINANQLSITPFSYQGELAISEKPIWFSSSDPELNIEHQYDYSLVTFMKKNLQTGDVVKDENKSLKLWLENNCGKFAIDKKPFCRNPGKTSLKYAMDVEEKDFTNGSWKKYWLLLTQHDEQQNKEENVFQISESFYDVISPPFAEERAIVKELVLQEKTTEKLSWAYEGKDNLGLVAFYTEQGPVSLVRRVDGRTEVPVILRDEKRDLMQKVILDVSRRTACSETQMNSSVTCKASDKYTEFNVRFNPGKNPGILDGKFMGILPLKLKSSDGEVEENVLYKISLDNQKETPEDIPDWNSATIYEQACQKVKYAGKAWLNGWWTQNSPPGKAGAWDVWREEGSVDMHTHCK</sequence>
<dbReference type="InterPro" id="IPR043504">
    <property type="entry name" value="Peptidase_S1_PA_chymotrypsin"/>
</dbReference>
<dbReference type="InterPro" id="IPR036573">
    <property type="entry name" value="CBM_sf_5/12"/>
</dbReference>